<reference evidence="1" key="1">
    <citation type="submission" date="2023-04" db="EMBL/GenBank/DDBJ databases">
        <title>Ambrosiozyma monospora NBRC 10751.</title>
        <authorList>
            <person name="Ichikawa N."/>
            <person name="Sato H."/>
            <person name="Tonouchi N."/>
        </authorList>
    </citation>
    <scope>NUCLEOTIDE SEQUENCE</scope>
    <source>
        <strain evidence="1">NBRC 10751</strain>
    </source>
</reference>
<evidence type="ECO:0000313" key="2">
    <source>
        <dbReference type="Proteomes" id="UP001165064"/>
    </source>
</evidence>
<comment type="caution">
    <text evidence="1">The sequence shown here is derived from an EMBL/GenBank/DDBJ whole genome shotgun (WGS) entry which is preliminary data.</text>
</comment>
<evidence type="ECO:0000313" key="1">
    <source>
        <dbReference type="EMBL" id="GME71432.1"/>
    </source>
</evidence>
<dbReference type="EMBL" id="BSXS01000209">
    <property type="protein sequence ID" value="GME71432.1"/>
    <property type="molecule type" value="Genomic_DNA"/>
</dbReference>
<gene>
    <name evidence="1" type="ORF">Amon02_000057800</name>
</gene>
<name>A0ACB5SST5_AMBMO</name>
<organism evidence="1 2">
    <name type="scientific">Ambrosiozyma monospora</name>
    <name type="common">Yeast</name>
    <name type="synonym">Endomycopsis monosporus</name>
    <dbReference type="NCBI Taxonomy" id="43982"/>
    <lineage>
        <taxon>Eukaryota</taxon>
        <taxon>Fungi</taxon>
        <taxon>Dikarya</taxon>
        <taxon>Ascomycota</taxon>
        <taxon>Saccharomycotina</taxon>
        <taxon>Pichiomycetes</taxon>
        <taxon>Pichiales</taxon>
        <taxon>Pichiaceae</taxon>
        <taxon>Ambrosiozyma</taxon>
    </lineage>
</organism>
<proteinExistence type="predicted"/>
<accession>A0ACB5SST5</accession>
<protein>
    <submittedName>
        <fullName evidence="1">Unnamed protein product</fullName>
    </submittedName>
</protein>
<sequence>MGVTGLLPILKPIQNPVSLEAYRGKTLAVDTYAWLHKGVFSCSMQLALNQPTQAYINYIMKKIKMLNHFGITPYMVLDGDALPRKKGTEIERAQRRDHHKKMALEAYDKKNNKLAMSHFQKACDVTPEMAKAVIEYFKIHNVKFVVAPYEADSQMVYLEKAGLVDGIISEDSDLLIFGAQTLLTKLQDNATCIEIKRQNFKLIKSPQVNAFTQDQWMLVAILSGCDYSKGIPGVGMQKSITMVKRYQTLKRVLMAIRFEGKISIPSTFEEEYNKATIAFRYPIVFDPITLKPRHLNDIPEDDEKLKDQEYLYSCTGSLWDLETHQKVANGDLNPFSKLPLVSRELTTISAKRPAMRTYSEVVKKPTASNKHDICSQMASASASATRSRSLPYTHTNKPQIPPSLATLRKPLGSTRSYTPRKRVLNTLDKFIKQAHSTKVTDKSATTTATTNVTSVSSTTTSSYSSRRTSFTSPALMKITKKSPLERRKNMLYGSSTPDTTVQKTAGITSTSRFFRMFQTPHNTTRNTTTTINTPIGGTDYGPAVEETPSQSQSETTLVNTETQPQSQQHLPERHLSPRRPQQQGKQYSNILDSSPIKSSDTEDQNGNDEDAFKIDNSLIQEDDDFNTSGIEDSLIHDDDDQTHKSSFNTTYEANEGDNEILLNSEDSLVQDDEGGDGFPNSRTSISNEDDELTQEFKKEIQSEFSKKLQRSLIKARFGHGCSAATSGGSANSSVIGKKTGKGKYGEREPLNLLSSNVVTGSKVGKGRSKVSKNVGGKCAGDAGRLGDGSGLSAKQKSIKATFGYSG</sequence>
<dbReference type="Proteomes" id="UP001165064">
    <property type="component" value="Unassembled WGS sequence"/>
</dbReference>
<keyword evidence="2" id="KW-1185">Reference proteome</keyword>